<dbReference type="STRING" id="1423351.A0A074RKW9"/>
<protein>
    <recommendedName>
        <fullName evidence="3">F-box domain-containing protein</fullName>
    </recommendedName>
</protein>
<proteinExistence type="predicted"/>
<organism evidence="1 2">
    <name type="scientific">Rhizoctonia solani 123E</name>
    <dbReference type="NCBI Taxonomy" id="1423351"/>
    <lineage>
        <taxon>Eukaryota</taxon>
        <taxon>Fungi</taxon>
        <taxon>Dikarya</taxon>
        <taxon>Basidiomycota</taxon>
        <taxon>Agaricomycotina</taxon>
        <taxon>Agaricomycetes</taxon>
        <taxon>Cantharellales</taxon>
        <taxon>Ceratobasidiaceae</taxon>
        <taxon>Rhizoctonia</taxon>
    </lineage>
</organism>
<evidence type="ECO:0000313" key="1">
    <source>
        <dbReference type="EMBL" id="KEP47716.1"/>
    </source>
</evidence>
<reference evidence="1 2" key="1">
    <citation type="submission" date="2013-12" db="EMBL/GenBank/DDBJ databases">
        <authorList>
            <person name="Cubeta M."/>
            <person name="Pakala S."/>
            <person name="Fedorova N."/>
            <person name="Thomas E."/>
            <person name="Dean R."/>
            <person name="Jabaji S."/>
            <person name="Neate S."/>
            <person name="Toda T."/>
            <person name="Tavantzis S."/>
            <person name="Vilgalys R."/>
            <person name="Bharathan N."/>
            <person name="Pakala S."/>
            <person name="Losada L.S."/>
            <person name="Zafar N."/>
            <person name="Nierman W."/>
        </authorList>
    </citation>
    <scope>NUCLEOTIDE SEQUENCE [LARGE SCALE GENOMIC DNA]</scope>
    <source>
        <strain evidence="1 2">123E</strain>
    </source>
</reference>
<name>A0A074RKW9_9AGAM</name>
<evidence type="ECO:0008006" key="3">
    <source>
        <dbReference type="Google" id="ProtNLM"/>
    </source>
</evidence>
<dbReference type="Proteomes" id="UP000027456">
    <property type="component" value="Unassembled WGS sequence"/>
</dbReference>
<accession>A0A074RKW9</accession>
<sequence length="353" mass="40570">MSFAKLPSEILYKIGQIMTYDSHSVSSLCIVNKWTHQLLDTLLYRSVKLGSNHSVSSFCDTITSIKPHYSKYVVTLQIGPEWCFDIDEGYRPQRDFVPQIRRVLQSLIHLKHLSLSTTQNALDEILADLNVQFQLDTFVHYGQLAKHMLRFLEGQPSITRLGCHLSMTWINETLLLDALKSKPNLFKNLKELESPPRVATHIISARPIPNVTLIEPADLLYGCNKEIDPFIDSLTHAMVPITRLCITADARTGNVWTEFVRLLSQSWRPVLERVCMSLDSCSFLWFEALEKFEMILVVDGLRYNPPPSEIISWLIRERMTRLSSWRKHNHMLRSVILHGYVVPEVICQGSVLP</sequence>
<keyword evidence="2" id="KW-1185">Reference proteome</keyword>
<gene>
    <name evidence="1" type="ORF">V565_146490</name>
</gene>
<comment type="caution">
    <text evidence="1">The sequence shown here is derived from an EMBL/GenBank/DDBJ whole genome shotgun (WGS) entry which is preliminary data.</text>
</comment>
<evidence type="ECO:0000313" key="2">
    <source>
        <dbReference type="Proteomes" id="UP000027456"/>
    </source>
</evidence>
<dbReference type="EMBL" id="AZST01000671">
    <property type="protein sequence ID" value="KEP47716.1"/>
    <property type="molecule type" value="Genomic_DNA"/>
</dbReference>
<dbReference type="OrthoDB" id="3156553at2759"/>
<dbReference type="AlphaFoldDB" id="A0A074RKW9"/>
<dbReference type="HOGENOM" id="CLU_723913_0_0_1"/>